<reference evidence="2" key="2">
    <citation type="submission" date="2019-01" db="UniProtKB">
        <authorList>
            <consortium name="EnsemblPlants"/>
        </authorList>
    </citation>
    <scope>IDENTIFICATION</scope>
    <source>
        <strain evidence="2">cv. Heinz 1706</strain>
    </source>
</reference>
<keyword evidence="3" id="KW-1185">Reference proteome</keyword>
<dbReference type="Proteomes" id="UP000004994">
    <property type="component" value="Chromosome 1"/>
</dbReference>
<reference evidence="2" key="1">
    <citation type="journal article" date="2012" name="Nature">
        <title>The tomato genome sequence provides insights into fleshy fruit evolution.</title>
        <authorList>
            <consortium name="Tomato Genome Consortium"/>
        </authorList>
    </citation>
    <scope>NUCLEOTIDE SEQUENCE [LARGE SCALE GENOMIC DNA]</scope>
    <source>
        <strain evidence="2">cv. Heinz 1706</strain>
    </source>
</reference>
<dbReference type="AlphaFoldDB" id="A0A3Q7EK30"/>
<dbReference type="InParanoid" id="A0A3Q7EK30"/>
<protein>
    <submittedName>
        <fullName evidence="2">Uncharacterized protein</fullName>
    </submittedName>
</protein>
<accession>A0A3Q7EK30</accession>
<name>A0A3Q7EK30_SOLLC</name>
<evidence type="ECO:0000256" key="1">
    <source>
        <dbReference type="SAM" id="MobiDB-lite"/>
    </source>
</evidence>
<dbReference type="Gramene" id="Solyc01g090925.1.1">
    <property type="protein sequence ID" value="Solyc01g090925.1.1"/>
    <property type="gene ID" value="Solyc01g090925.1"/>
</dbReference>
<feature type="region of interest" description="Disordered" evidence="1">
    <location>
        <begin position="170"/>
        <end position="193"/>
    </location>
</feature>
<sequence length="193" mass="21741">MFKFGKKAMLPMPKVQWISIRKRRQKLKRVSLKNTASCQRIFATQPKLEDSAAVGVEGSKNTSMRIIPFTQANSTMSICRQNLQASFNKQLSRCISFFTVSSLVSYIIVVISEGQLLMYNITITRNGKKRGKCVITELHIQPFSLNPEMKLYHLDLIGAGQGMQMFLMSPSSETSIPSDSHELHAKNENPPTD</sequence>
<organism evidence="2">
    <name type="scientific">Solanum lycopersicum</name>
    <name type="common">Tomato</name>
    <name type="synonym">Lycopersicon esculentum</name>
    <dbReference type="NCBI Taxonomy" id="4081"/>
    <lineage>
        <taxon>Eukaryota</taxon>
        <taxon>Viridiplantae</taxon>
        <taxon>Streptophyta</taxon>
        <taxon>Embryophyta</taxon>
        <taxon>Tracheophyta</taxon>
        <taxon>Spermatophyta</taxon>
        <taxon>Magnoliopsida</taxon>
        <taxon>eudicotyledons</taxon>
        <taxon>Gunneridae</taxon>
        <taxon>Pentapetalae</taxon>
        <taxon>asterids</taxon>
        <taxon>lamiids</taxon>
        <taxon>Solanales</taxon>
        <taxon>Solanaceae</taxon>
        <taxon>Solanoideae</taxon>
        <taxon>Solaneae</taxon>
        <taxon>Solanum</taxon>
        <taxon>Solanum subgen. Lycopersicon</taxon>
    </lineage>
</organism>
<dbReference type="EnsemblPlants" id="Solyc01g090925.1.1">
    <property type="protein sequence ID" value="Solyc01g090925.1.1"/>
    <property type="gene ID" value="Solyc01g090925.1"/>
</dbReference>
<evidence type="ECO:0000313" key="2">
    <source>
        <dbReference type="EnsemblPlants" id="Solyc01g090925.1.1"/>
    </source>
</evidence>
<evidence type="ECO:0000313" key="3">
    <source>
        <dbReference type="Proteomes" id="UP000004994"/>
    </source>
</evidence>
<proteinExistence type="predicted"/>